<dbReference type="Proteomes" id="UP000253034">
    <property type="component" value="Unassembled WGS sequence"/>
</dbReference>
<name>A0A369B4B5_9FIRM</name>
<dbReference type="GO" id="GO:0003677">
    <property type="term" value="F:DNA binding"/>
    <property type="evidence" value="ECO:0007669"/>
    <property type="project" value="UniProtKB-UniRule"/>
</dbReference>
<evidence type="ECO:0000313" key="4">
    <source>
        <dbReference type="EMBL" id="RCX16382.1"/>
    </source>
</evidence>
<dbReference type="InterPro" id="IPR001647">
    <property type="entry name" value="HTH_TetR"/>
</dbReference>
<protein>
    <submittedName>
        <fullName evidence="4">TetR family transcriptional regulator</fullName>
    </submittedName>
</protein>
<sequence length="221" mass="24804">MLLYFFLYLIKQAGDAVGGSDLNTLEKIMEEGKREFLEKGFNDASLRNIVKRAGVTTGAFYGYYRDKEAFFEAMVSPAVNGLMKLLLSAHKSFDELPQDVKKSCVYTYSISYHNELVSYIYDHFTEFKLLITCSGGTAFSDFINSLVEAEEEATLRFVESTGNDALSSGRATPELIHIISSAYFSAVFEVVAHDMTREAADSYIESLRQFFTAGWKTILTP</sequence>
<dbReference type="SUPFAM" id="SSF46689">
    <property type="entry name" value="Homeodomain-like"/>
    <property type="match status" value="1"/>
</dbReference>
<dbReference type="Gene3D" id="1.10.357.10">
    <property type="entry name" value="Tetracycline Repressor, domain 2"/>
    <property type="match status" value="1"/>
</dbReference>
<organism evidence="4 5">
    <name type="scientific">Anaerobacterium chartisolvens</name>
    <dbReference type="NCBI Taxonomy" id="1297424"/>
    <lineage>
        <taxon>Bacteria</taxon>
        <taxon>Bacillati</taxon>
        <taxon>Bacillota</taxon>
        <taxon>Clostridia</taxon>
        <taxon>Eubacteriales</taxon>
        <taxon>Oscillospiraceae</taxon>
        <taxon>Anaerobacterium</taxon>
    </lineage>
</organism>
<feature type="DNA-binding region" description="H-T-H motif" evidence="2">
    <location>
        <begin position="45"/>
        <end position="64"/>
    </location>
</feature>
<dbReference type="InterPro" id="IPR009057">
    <property type="entry name" value="Homeodomain-like_sf"/>
</dbReference>
<evidence type="ECO:0000259" key="3">
    <source>
        <dbReference type="PROSITE" id="PS50977"/>
    </source>
</evidence>
<keyword evidence="1 2" id="KW-0238">DNA-binding</keyword>
<proteinExistence type="predicted"/>
<dbReference type="PROSITE" id="PS50977">
    <property type="entry name" value="HTH_TETR_2"/>
    <property type="match status" value="1"/>
</dbReference>
<dbReference type="EMBL" id="QPJT01000011">
    <property type="protein sequence ID" value="RCX16382.1"/>
    <property type="molecule type" value="Genomic_DNA"/>
</dbReference>
<dbReference type="AlphaFoldDB" id="A0A369B4B5"/>
<evidence type="ECO:0000256" key="2">
    <source>
        <dbReference type="PROSITE-ProRule" id="PRU00335"/>
    </source>
</evidence>
<accession>A0A369B4B5</accession>
<dbReference type="InterPro" id="IPR050624">
    <property type="entry name" value="HTH-type_Tx_Regulator"/>
</dbReference>
<comment type="caution">
    <text evidence="4">The sequence shown here is derived from an EMBL/GenBank/DDBJ whole genome shotgun (WGS) entry which is preliminary data.</text>
</comment>
<dbReference type="PANTHER" id="PTHR43479:SF11">
    <property type="entry name" value="ACREF_ENVCD OPERON REPRESSOR-RELATED"/>
    <property type="match status" value="1"/>
</dbReference>
<gene>
    <name evidence="4" type="ORF">DFR58_111131</name>
</gene>
<dbReference type="Pfam" id="PF00440">
    <property type="entry name" value="TetR_N"/>
    <property type="match status" value="1"/>
</dbReference>
<reference evidence="4 5" key="1">
    <citation type="submission" date="2018-07" db="EMBL/GenBank/DDBJ databases">
        <title>Genomic Encyclopedia of Type Strains, Phase IV (KMG-IV): sequencing the most valuable type-strain genomes for metagenomic binning, comparative biology and taxonomic classification.</title>
        <authorList>
            <person name="Goeker M."/>
        </authorList>
    </citation>
    <scope>NUCLEOTIDE SEQUENCE [LARGE SCALE GENOMIC DNA]</scope>
    <source>
        <strain evidence="4 5">DSM 27016</strain>
    </source>
</reference>
<evidence type="ECO:0000313" key="5">
    <source>
        <dbReference type="Proteomes" id="UP000253034"/>
    </source>
</evidence>
<evidence type="ECO:0000256" key="1">
    <source>
        <dbReference type="ARBA" id="ARBA00023125"/>
    </source>
</evidence>
<dbReference type="PRINTS" id="PR00455">
    <property type="entry name" value="HTHTETR"/>
</dbReference>
<keyword evidence="5" id="KW-1185">Reference proteome</keyword>
<dbReference type="PANTHER" id="PTHR43479">
    <property type="entry name" value="ACREF/ENVCD OPERON REPRESSOR-RELATED"/>
    <property type="match status" value="1"/>
</dbReference>
<feature type="domain" description="HTH tetR-type" evidence="3">
    <location>
        <begin position="22"/>
        <end position="82"/>
    </location>
</feature>